<evidence type="ECO:0000256" key="8">
    <source>
        <dbReference type="ARBA" id="ARBA00023054"/>
    </source>
</evidence>
<accession>F0XCX7</accession>
<keyword evidence="9" id="KW-0406">Ion transport</keyword>
<dbReference type="PANTHER" id="PTHR46480:SF1">
    <property type="entry name" value="VOLTAGE-GATED HYDROGEN CHANNEL 1"/>
    <property type="match status" value="1"/>
</dbReference>
<evidence type="ECO:0000256" key="13">
    <source>
        <dbReference type="SAM" id="Coils"/>
    </source>
</evidence>
<dbReference type="AlphaFoldDB" id="F0XCX7"/>
<evidence type="ECO:0000256" key="4">
    <source>
        <dbReference type="ARBA" id="ARBA00022475"/>
    </source>
</evidence>
<dbReference type="GeneID" id="25981150"/>
<organism evidence="17">
    <name type="scientific">Grosmannia clavigera (strain kw1407 / UAMH 11150)</name>
    <name type="common">Blue stain fungus</name>
    <name type="synonym">Graphiocladiella clavigera</name>
    <dbReference type="NCBI Taxonomy" id="655863"/>
    <lineage>
        <taxon>Eukaryota</taxon>
        <taxon>Fungi</taxon>
        <taxon>Dikarya</taxon>
        <taxon>Ascomycota</taxon>
        <taxon>Pezizomycotina</taxon>
        <taxon>Sordariomycetes</taxon>
        <taxon>Sordariomycetidae</taxon>
        <taxon>Ophiostomatales</taxon>
        <taxon>Ophiostomataceae</taxon>
        <taxon>Leptographium</taxon>
    </lineage>
</organism>
<keyword evidence="11" id="KW-0407">Ion channel</keyword>
<dbReference type="GO" id="GO:0030171">
    <property type="term" value="F:voltage-gated proton channel activity"/>
    <property type="evidence" value="ECO:0007669"/>
    <property type="project" value="InterPro"/>
</dbReference>
<name>F0XCX7_GROCL</name>
<evidence type="ECO:0000256" key="5">
    <source>
        <dbReference type="ARBA" id="ARBA00022692"/>
    </source>
</evidence>
<keyword evidence="17" id="KW-1185">Reference proteome</keyword>
<dbReference type="GO" id="GO:0034702">
    <property type="term" value="C:monoatomic ion channel complex"/>
    <property type="evidence" value="ECO:0007669"/>
    <property type="project" value="UniProtKB-KW"/>
</dbReference>
<dbReference type="InterPro" id="IPR027359">
    <property type="entry name" value="Volt_channel_dom_sf"/>
</dbReference>
<dbReference type="Gene3D" id="1.20.120.350">
    <property type="entry name" value="Voltage-gated potassium channels. Chain C"/>
    <property type="match status" value="1"/>
</dbReference>
<evidence type="ECO:0000313" key="17">
    <source>
        <dbReference type="Proteomes" id="UP000007796"/>
    </source>
</evidence>
<evidence type="ECO:0000256" key="10">
    <source>
        <dbReference type="ARBA" id="ARBA00023136"/>
    </source>
</evidence>
<dbReference type="EMBL" id="GL629765">
    <property type="protein sequence ID" value="EFX03831.1"/>
    <property type="molecule type" value="Genomic_DNA"/>
</dbReference>
<dbReference type="HOGENOM" id="CLU_076372_1_2_1"/>
<protein>
    <recommendedName>
        <fullName evidence="2">Voltage-gated hydrogen channel 1</fullName>
    </recommendedName>
    <alternativeName>
        <fullName evidence="12">Hydrogen voltage-gated channel 1</fullName>
    </alternativeName>
</protein>
<keyword evidence="10 14" id="KW-0472">Membrane</keyword>
<keyword evidence="7 14" id="KW-1133">Transmembrane helix</keyword>
<dbReference type="InterPro" id="IPR031846">
    <property type="entry name" value="Hvcn1"/>
</dbReference>
<dbReference type="InterPro" id="IPR005821">
    <property type="entry name" value="Ion_trans_dom"/>
</dbReference>
<evidence type="ECO:0000313" key="16">
    <source>
        <dbReference type="EMBL" id="EFX03831.1"/>
    </source>
</evidence>
<dbReference type="PANTHER" id="PTHR46480">
    <property type="entry name" value="F20B24.22"/>
    <property type="match status" value="1"/>
</dbReference>
<evidence type="ECO:0000256" key="12">
    <source>
        <dbReference type="ARBA" id="ARBA00031989"/>
    </source>
</evidence>
<feature type="transmembrane region" description="Helical" evidence="14">
    <location>
        <begin position="89"/>
        <end position="110"/>
    </location>
</feature>
<keyword evidence="5 14" id="KW-0812">Transmembrane</keyword>
<evidence type="ECO:0000256" key="2">
    <source>
        <dbReference type="ARBA" id="ARBA00015897"/>
    </source>
</evidence>
<dbReference type="Proteomes" id="UP000007796">
    <property type="component" value="Unassembled WGS sequence"/>
</dbReference>
<keyword evidence="4" id="KW-1003">Cell membrane</keyword>
<reference evidence="16 17" key="1">
    <citation type="journal article" date="2011" name="Proc. Natl. Acad. Sci. U.S.A.">
        <title>Genome and transcriptome analyses of the mountain pine beetle-fungal symbiont Grosmannia clavigera, a lodgepole pine pathogen.</title>
        <authorList>
            <person name="DiGuistini S."/>
            <person name="Wang Y."/>
            <person name="Liao N.Y."/>
            <person name="Taylor G."/>
            <person name="Tanguay P."/>
            <person name="Feau N."/>
            <person name="Henrissat B."/>
            <person name="Chan S.K."/>
            <person name="Hesse-Orce U."/>
            <person name="Alamouti S.M."/>
            <person name="Tsui C.K.M."/>
            <person name="Docking R.T."/>
            <person name="Levasseur A."/>
            <person name="Haridas S."/>
            <person name="Robertson G."/>
            <person name="Birol I."/>
            <person name="Holt R.A."/>
            <person name="Marra M.A."/>
            <person name="Hamelin R.C."/>
            <person name="Hirst M."/>
            <person name="Jones S.J.M."/>
            <person name="Bohlmann J."/>
            <person name="Breuil C."/>
        </authorList>
    </citation>
    <scope>NUCLEOTIDE SEQUENCE [LARGE SCALE GENOMIC DNA]</scope>
    <source>
        <strain evidence="17">kw1407 / UAMH 11150</strain>
    </source>
</reference>
<keyword evidence="3" id="KW-0813">Transport</keyword>
<dbReference type="GO" id="GO:0005886">
    <property type="term" value="C:plasma membrane"/>
    <property type="evidence" value="ECO:0007669"/>
    <property type="project" value="UniProtKB-SubCell"/>
</dbReference>
<proteinExistence type="predicted"/>
<evidence type="ECO:0000256" key="11">
    <source>
        <dbReference type="ARBA" id="ARBA00023303"/>
    </source>
</evidence>
<evidence type="ECO:0000256" key="7">
    <source>
        <dbReference type="ARBA" id="ARBA00022989"/>
    </source>
</evidence>
<dbReference type="OrthoDB" id="427456at2759"/>
<evidence type="ECO:0000256" key="6">
    <source>
        <dbReference type="ARBA" id="ARBA00022882"/>
    </source>
</evidence>
<feature type="coiled-coil region" evidence="13">
    <location>
        <begin position="156"/>
        <end position="197"/>
    </location>
</feature>
<dbReference type="RefSeq" id="XP_014173313.1">
    <property type="nucleotide sequence ID" value="XM_014317838.1"/>
</dbReference>
<evidence type="ECO:0000256" key="14">
    <source>
        <dbReference type="SAM" id="Phobius"/>
    </source>
</evidence>
<feature type="transmembrane region" description="Helical" evidence="14">
    <location>
        <begin position="46"/>
        <end position="68"/>
    </location>
</feature>
<evidence type="ECO:0000256" key="9">
    <source>
        <dbReference type="ARBA" id="ARBA00023065"/>
    </source>
</evidence>
<evidence type="ECO:0000256" key="1">
    <source>
        <dbReference type="ARBA" id="ARBA00004651"/>
    </source>
</evidence>
<evidence type="ECO:0000256" key="3">
    <source>
        <dbReference type="ARBA" id="ARBA00022448"/>
    </source>
</evidence>
<dbReference type="eggNOG" id="ENOG502QQMU">
    <property type="taxonomic scope" value="Eukaryota"/>
</dbReference>
<keyword evidence="8 13" id="KW-0175">Coiled coil</keyword>
<sequence>MADSEYVVLLPDGGPPTTAATTPAAARWTRWRRQAQHYLESKEKHYLILALVSLDVLAILTEILLSLITCDTGTEDLPWVEPVENVIKICGLVFSCLFLIELIASVWAFGWSFFSAWFHCFDAFVILISFVVDVLAHGVIEEIASLVIVLRLWRMVKIVEELSVGASEQMEELEAQVEKLEQEKDDLVARVRELEQGS</sequence>
<dbReference type="InParanoid" id="F0XCX7"/>
<comment type="subcellular location">
    <subcellularLocation>
        <location evidence="1">Cell membrane</location>
        <topology evidence="1">Multi-pass membrane protein</topology>
    </subcellularLocation>
</comment>
<keyword evidence="6" id="KW-0851">Voltage-gated channel</keyword>
<feature type="domain" description="Ion transport" evidence="15">
    <location>
        <begin position="58"/>
        <end position="160"/>
    </location>
</feature>
<dbReference type="STRING" id="655863.F0XCX7"/>
<dbReference type="Pfam" id="PF00520">
    <property type="entry name" value="Ion_trans"/>
    <property type="match status" value="1"/>
</dbReference>
<evidence type="ECO:0000259" key="15">
    <source>
        <dbReference type="Pfam" id="PF00520"/>
    </source>
</evidence>
<gene>
    <name evidence="16" type="ORF">CMQ_759</name>
</gene>